<evidence type="ECO:0000313" key="2">
    <source>
        <dbReference type="EMBL" id="OAV01607.1"/>
    </source>
</evidence>
<dbReference type="AlphaFoldDB" id="A0A7Z0UZG1"/>
<organism evidence="2 3">
    <name type="scientific">Moraxella catarrhalis</name>
    <name type="common">Branhamella catarrhalis</name>
    <dbReference type="NCBI Taxonomy" id="480"/>
    <lineage>
        <taxon>Bacteria</taxon>
        <taxon>Pseudomonadati</taxon>
        <taxon>Pseudomonadota</taxon>
        <taxon>Gammaproteobacteria</taxon>
        <taxon>Moraxellales</taxon>
        <taxon>Moraxellaceae</taxon>
        <taxon>Moraxella</taxon>
    </lineage>
</organism>
<feature type="transmembrane region" description="Helical" evidence="1">
    <location>
        <begin position="21"/>
        <end position="41"/>
    </location>
</feature>
<protein>
    <submittedName>
        <fullName evidence="2">Uncharacterized protein</fullName>
    </submittedName>
</protein>
<keyword evidence="1" id="KW-1133">Transmembrane helix</keyword>
<comment type="caution">
    <text evidence="2">The sequence shown here is derived from an EMBL/GenBank/DDBJ whole genome shotgun (WGS) entry which is preliminary data.</text>
</comment>
<evidence type="ECO:0000256" key="1">
    <source>
        <dbReference type="SAM" id="Phobius"/>
    </source>
</evidence>
<evidence type="ECO:0000313" key="3">
    <source>
        <dbReference type="Proteomes" id="UP000078446"/>
    </source>
</evidence>
<name>A0A7Z0UZG1_MORCA</name>
<gene>
    <name evidence="2" type="ORF">AO382_0654</name>
</gene>
<dbReference type="EMBL" id="LXHE01000003">
    <property type="protein sequence ID" value="OAV01607.1"/>
    <property type="molecule type" value="Genomic_DNA"/>
</dbReference>
<accession>A0A7Z0UZG1</accession>
<reference evidence="2 3" key="1">
    <citation type="journal article" date="2016" name="Genome Biol. Evol.">
        <title>Comparative Genomic Analyses of the Moraxella catarrhalis Serosensitive and Seroresistant Lineages Demonstrate Their Independent Evolution.</title>
        <authorList>
            <person name="Earl J.P."/>
            <person name="de Vries S.P."/>
            <person name="Ahmed A."/>
            <person name="Powell E."/>
            <person name="Schultz M.P."/>
            <person name="Hermans P.W."/>
            <person name="Hill D.J."/>
            <person name="Zhou Z."/>
            <person name="Constantinidou C.I."/>
            <person name="Hu F.Z."/>
            <person name="Bootsma H.J."/>
            <person name="Ehrlich G.D."/>
        </authorList>
    </citation>
    <scope>NUCLEOTIDE SEQUENCE [LARGE SCALE GENOMIC DNA]</scope>
    <source>
        <strain evidence="2 3">Z7574</strain>
    </source>
</reference>
<dbReference type="Proteomes" id="UP000078446">
    <property type="component" value="Unassembled WGS sequence"/>
</dbReference>
<proteinExistence type="predicted"/>
<sequence>MYNQCSIKINLNDWFCLHLDIIIYHLSFIALIALIILDACAGD</sequence>
<keyword evidence="1" id="KW-0812">Transmembrane</keyword>
<keyword evidence="1" id="KW-0472">Membrane</keyword>